<dbReference type="InterPro" id="IPR038404">
    <property type="entry name" value="TRAP_DctP_sf"/>
</dbReference>
<dbReference type="KEGG" id="vgo:GJW-30_1_01125"/>
<organism evidence="3 4">
    <name type="scientific">Variibacter gotjawalensis</name>
    <dbReference type="NCBI Taxonomy" id="1333996"/>
    <lineage>
        <taxon>Bacteria</taxon>
        <taxon>Pseudomonadati</taxon>
        <taxon>Pseudomonadota</taxon>
        <taxon>Alphaproteobacteria</taxon>
        <taxon>Hyphomicrobiales</taxon>
        <taxon>Nitrobacteraceae</taxon>
        <taxon>Variibacter</taxon>
    </lineage>
</organism>
<evidence type="ECO:0000256" key="1">
    <source>
        <dbReference type="ARBA" id="ARBA00022729"/>
    </source>
</evidence>
<dbReference type="InterPro" id="IPR018389">
    <property type="entry name" value="DctP_fam"/>
</dbReference>
<name>A0A0S3PRL2_9BRAD</name>
<keyword evidence="1 2" id="KW-0732">Signal</keyword>
<reference evidence="3 4" key="1">
    <citation type="submission" date="2015-08" db="EMBL/GenBank/DDBJ databases">
        <title>Investigation of the bacterial diversity of lava forest soil.</title>
        <authorList>
            <person name="Lee J.S."/>
        </authorList>
    </citation>
    <scope>NUCLEOTIDE SEQUENCE [LARGE SCALE GENOMIC DNA]</scope>
    <source>
        <strain evidence="3 4">GJW-30</strain>
    </source>
</reference>
<proteinExistence type="predicted"/>
<sequence>MGLCRLLLLPIIAATINSAAAAEITIRFPIEYAADIAPGVANREFKELVEQQTNGRVEVKLFPSGSLYKGLDLVQAILRGDAEMSTLTSAYWTALSPKLSVFELPYAFPERSAFYRAIDDAGFMESAYSDVEQKGAKIIAVLPYDHFGFATRTKALRAPRDMAGLKMRGLGRTNSAILSSLGASPVSLNLVELSPALQQGVIDGLNAPIDIMLAYKWYESVKHITYAPAYLGFYPWMANAKWWSGLPPDLRKIIQETAIEVALRHRARSEAETDKAIEALRRHGVDVHVQTSEERGAWAEATSSVWKQAEPQIGAELIARVRAYSK</sequence>
<dbReference type="GO" id="GO:0055085">
    <property type="term" value="P:transmembrane transport"/>
    <property type="evidence" value="ECO:0007669"/>
    <property type="project" value="InterPro"/>
</dbReference>
<evidence type="ECO:0000256" key="2">
    <source>
        <dbReference type="SAM" id="SignalP"/>
    </source>
</evidence>
<gene>
    <name evidence="3" type="primary">dctP_2</name>
    <name evidence="3" type="ORF">GJW-30_1_01125</name>
</gene>
<dbReference type="AlphaFoldDB" id="A0A0S3PRL2"/>
<dbReference type="PANTHER" id="PTHR33376:SF15">
    <property type="entry name" value="BLL6794 PROTEIN"/>
    <property type="match status" value="1"/>
</dbReference>
<dbReference type="NCBIfam" id="NF037995">
    <property type="entry name" value="TRAP_S1"/>
    <property type="match status" value="1"/>
</dbReference>
<dbReference type="Proteomes" id="UP000236884">
    <property type="component" value="Chromosome"/>
</dbReference>
<evidence type="ECO:0000313" key="3">
    <source>
        <dbReference type="EMBL" id="BAT58599.1"/>
    </source>
</evidence>
<dbReference type="EMBL" id="AP014946">
    <property type="protein sequence ID" value="BAT58599.1"/>
    <property type="molecule type" value="Genomic_DNA"/>
</dbReference>
<accession>A0A0S3PRL2</accession>
<dbReference type="PANTHER" id="PTHR33376">
    <property type="match status" value="1"/>
</dbReference>
<dbReference type="Pfam" id="PF03480">
    <property type="entry name" value="DctP"/>
    <property type="match status" value="1"/>
</dbReference>
<dbReference type="RefSeq" id="WP_157746695.1">
    <property type="nucleotide sequence ID" value="NZ_AP014946.1"/>
</dbReference>
<keyword evidence="4" id="KW-1185">Reference proteome</keyword>
<dbReference type="Gene3D" id="3.40.190.170">
    <property type="entry name" value="Bacterial extracellular solute-binding protein, family 7"/>
    <property type="match status" value="1"/>
</dbReference>
<evidence type="ECO:0000313" key="4">
    <source>
        <dbReference type="Proteomes" id="UP000236884"/>
    </source>
</evidence>
<protein>
    <submittedName>
        <fullName evidence="3">C4-dicarboxylate-binding periplasmic protein</fullName>
    </submittedName>
</protein>
<feature type="chain" id="PRO_5006615666" evidence="2">
    <location>
        <begin position="22"/>
        <end position="326"/>
    </location>
</feature>
<feature type="signal peptide" evidence="2">
    <location>
        <begin position="1"/>
        <end position="21"/>
    </location>
</feature>